<dbReference type="AlphaFoldDB" id="A0A5C6M6G9"/>
<accession>A0A5C6M6G9</accession>
<reference evidence="1 2" key="2">
    <citation type="submission" date="2019-08" db="EMBL/GenBank/DDBJ databases">
        <authorList>
            <person name="Henke P."/>
        </authorList>
    </citation>
    <scope>NUCLEOTIDE SEQUENCE [LARGE SCALE GENOMIC DNA]</scope>
    <source>
        <strain evidence="1">Phe10_nw2017</strain>
    </source>
</reference>
<keyword evidence="2" id="KW-1185">Reference proteome</keyword>
<proteinExistence type="predicted"/>
<evidence type="ECO:0000313" key="1">
    <source>
        <dbReference type="EMBL" id="TWW08631.1"/>
    </source>
</evidence>
<dbReference type="EMBL" id="SRHE01000574">
    <property type="protein sequence ID" value="TWW08631.1"/>
    <property type="molecule type" value="Genomic_DNA"/>
</dbReference>
<sequence length="55" mass="6350">MWQIARCFQSLHADDAFLRQNLLKERFMGIVGIESSISFLLYLTLDPCYLPANLS</sequence>
<reference evidence="1 2" key="1">
    <citation type="submission" date="2019-08" db="EMBL/GenBank/DDBJ databases">
        <title>100 year-old enigma solved: identification of Planctomyces bekefii, the type genus and species of the phylum Planctomycetes.</title>
        <authorList>
            <person name="Svetlana D.N."/>
            <person name="Overmann J."/>
        </authorList>
    </citation>
    <scope>NUCLEOTIDE SEQUENCE [LARGE SCALE GENOMIC DNA]</scope>
    <source>
        <strain evidence="1">Phe10_nw2017</strain>
    </source>
</reference>
<gene>
    <name evidence="1" type="ORF">E3A20_22410</name>
</gene>
<dbReference type="Proteomes" id="UP000321083">
    <property type="component" value="Unassembled WGS sequence"/>
</dbReference>
<evidence type="ECO:0000313" key="2">
    <source>
        <dbReference type="Proteomes" id="UP000321083"/>
    </source>
</evidence>
<name>A0A5C6M6G9_9PLAN</name>
<organism evidence="1 2">
    <name type="scientific">Planctomyces bekefii</name>
    <dbReference type="NCBI Taxonomy" id="1653850"/>
    <lineage>
        <taxon>Bacteria</taxon>
        <taxon>Pseudomonadati</taxon>
        <taxon>Planctomycetota</taxon>
        <taxon>Planctomycetia</taxon>
        <taxon>Planctomycetales</taxon>
        <taxon>Planctomycetaceae</taxon>
        <taxon>Planctomyces</taxon>
    </lineage>
</organism>
<comment type="caution">
    <text evidence="1">The sequence shown here is derived from an EMBL/GenBank/DDBJ whole genome shotgun (WGS) entry which is preliminary data.</text>
</comment>
<protein>
    <submittedName>
        <fullName evidence="1">Uncharacterized protein</fullName>
    </submittedName>
</protein>